<dbReference type="Pfam" id="PF14062">
    <property type="entry name" value="DUF4253"/>
    <property type="match status" value="1"/>
</dbReference>
<dbReference type="InterPro" id="IPR025349">
    <property type="entry name" value="DUF4253"/>
</dbReference>
<name>A0A2S6IVB3_9ACTN</name>
<gene>
    <name evidence="2" type="ORF">CLV92_102145</name>
</gene>
<dbReference type="AlphaFoldDB" id="A0A2S6IVB3"/>
<dbReference type="EMBL" id="PTJD01000002">
    <property type="protein sequence ID" value="PPK97994.1"/>
    <property type="molecule type" value="Genomic_DNA"/>
</dbReference>
<evidence type="ECO:0000313" key="3">
    <source>
        <dbReference type="Proteomes" id="UP000239485"/>
    </source>
</evidence>
<proteinExistence type="predicted"/>
<organism evidence="2 3">
    <name type="scientific">Kineococcus xinjiangensis</name>
    <dbReference type="NCBI Taxonomy" id="512762"/>
    <lineage>
        <taxon>Bacteria</taxon>
        <taxon>Bacillati</taxon>
        <taxon>Actinomycetota</taxon>
        <taxon>Actinomycetes</taxon>
        <taxon>Kineosporiales</taxon>
        <taxon>Kineosporiaceae</taxon>
        <taxon>Kineococcus</taxon>
    </lineage>
</organism>
<protein>
    <submittedName>
        <fullName evidence="2">Uncharacterized protein DUF4253</fullName>
    </submittedName>
</protein>
<evidence type="ECO:0000313" key="2">
    <source>
        <dbReference type="EMBL" id="PPK97994.1"/>
    </source>
</evidence>
<dbReference type="Proteomes" id="UP000239485">
    <property type="component" value="Unassembled WGS sequence"/>
</dbReference>
<feature type="domain" description="DUF4253" evidence="1">
    <location>
        <begin position="144"/>
        <end position="247"/>
    </location>
</feature>
<sequence length="247" mass="27164">MQLQAGDLVRPTLEEPHAPVLWLSRGPAEAGAWAALRTQHPRTGLWPLLLHGLGSGEHEQRPWAVGELNPPAEYSVPGEHSAEAVLAEWWRWHDWEDPDFLDDAAPYGPTWPGLAPELPLREDPDQAADAHAEELLVSPEPRPRLGLVAAARGADALTAVGWNGPGQFEWDTGKLSSVVRSWEDRFGARVVGVGFASLHLSVAAPPRTWEEAMAIAAEHVTANQEHTLMRPYAPDLIGAASWRLWWD</sequence>
<keyword evidence="3" id="KW-1185">Reference proteome</keyword>
<reference evidence="2 3" key="1">
    <citation type="submission" date="2018-02" db="EMBL/GenBank/DDBJ databases">
        <title>Genomic Encyclopedia of Archaeal and Bacterial Type Strains, Phase II (KMG-II): from individual species to whole genera.</title>
        <authorList>
            <person name="Goeker M."/>
        </authorList>
    </citation>
    <scope>NUCLEOTIDE SEQUENCE [LARGE SCALE GENOMIC DNA]</scope>
    <source>
        <strain evidence="2 3">DSM 22857</strain>
    </source>
</reference>
<evidence type="ECO:0000259" key="1">
    <source>
        <dbReference type="Pfam" id="PF14062"/>
    </source>
</evidence>
<accession>A0A2S6IVB3</accession>
<comment type="caution">
    <text evidence="2">The sequence shown here is derived from an EMBL/GenBank/DDBJ whole genome shotgun (WGS) entry which is preliminary data.</text>
</comment>